<keyword evidence="10" id="KW-1185">Reference proteome</keyword>
<dbReference type="PANTHER" id="PTHR13227">
    <property type="entry name" value="EUKARYOTIC TRANSLATION INITIATION FACTOR 2A"/>
    <property type="match status" value="1"/>
</dbReference>
<dbReference type="SUPFAM" id="SSF82171">
    <property type="entry name" value="DPP6 N-terminal domain-like"/>
    <property type="match status" value="1"/>
</dbReference>
<dbReference type="eggNOG" id="KOG2315">
    <property type="taxonomic scope" value="Eukaryota"/>
</dbReference>
<dbReference type="InterPro" id="IPR011387">
    <property type="entry name" value="TIF2A"/>
</dbReference>
<evidence type="ECO:0000256" key="1">
    <source>
        <dbReference type="ARBA" id="ARBA00009573"/>
    </source>
</evidence>
<reference evidence="10" key="2">
    <citation type="journal article" date="2020" name="Data Brief">
        <title>Transcriptome dataset of Babesia bovis life stages within vertebrate and invertebrate hosts.</title>
        <authorList>
            <person name="Ueti M.W."/>
            <person name="Johnson W.C."/>
            <person name="Kappmeyer L.S."/>
            <person name="Herndon D.R."/>
            <person name="Mousel M.R."/>
            <person name="Reif K.E."/>
            <person name="Taus N.S."/>
            <person name="Ifeonu O.O."/>
            <person name="Silva J.C."/>
            <person name="Suarez C.E."/>
            <person name="Brayton K.A."/>
        </authorList>
    </citation>
    <scope>NUCLEOTIDE SEQUENCE [LARGE SCALE GENOMIC DNA]</scope>
</reference>
<reference evidence="9 10" key="1">
    <citation type="journal article" date="2007" name="PLoS Pathog.">
        <title>Genome sequence of Babesia bovis and comparative analysis of apicomplexan hemoprotozoa.</title>
        <authorList>
            <person name="Brayton K.A."/>
            <person name="Lau A.O.T."/>
            <person name="Herndon D.R."/>
            <person name="Hannick L."/>
            <person name="Kappmeyer L.S."/>
            <person name="Berens S.J."/>
            <person name="Bidwell S.L."/>
            <person name="Brown W.C."/>
            <person name="Crabtree J."/>
            <person name="Fadrosh D."/>
            <person name="Feldblum T."/>
            <person name="Forberger H.A."/>
            <person name="Haas B.J."/>
            <person name="Howell J.M."/>
            <person name="Khouri H."/>
            <person name="Koo H."/>
            <person name="Mann D.J."/>
            <person name="Norimine J."/>
            <person name="Paulsen I.T."/>
            <person name="Radune D."/>
            <person name="Ren Q."/>
            <person name="Smith R.K. Jr."/>
            <person name="Suarez C.E."/>
            <person name="White O."/>
            <person name="Wortman J.R."/>
            <person name="Knowles D.P. Jr."/>
            <person name="McElwain T.F."/>
            <person name="Nene V.M."/>
        </authorList>
    </citation>
    <scope>NUCLEOTIDE SEQUENCE [LARGE SCALE GENOMIC DNA]</scope>
    <source>
        <strain evidence="9">T2Bo</strain>
    </source>
</reference>
<dbReference type="GeneID" id="5479146"/>
<evidence type="ECO:0000256" key="5">
    <source>
        <dbReference type="ARBA" id="ARBA00022737"/>
    </source>
</evidence>
<evidence type="ECO:0000256" key="2">
    <source>
        <dbReference type="ARBA" id="ARBA00013819"/>
    </source>
</evidence>
<reference evidence="10" key="3">
    <citation type="journal article" date="2021" name="Int. J. Parasitol.">
        <title>Comparative analysis of gene expression between Babesia bovis blood stages and kinetes allowed by improved genome annotation.</title>
        <authorList>
            <person name="Ueti M.W."/>
            <person name="Johnson W.C."/>
            <person name="Kappmeyer L.S."/>
            <person name="Herndon D.R."/>
            <person name="Mousel M.R."/>
            <person name="Reif K.E."/>
            <person name="Taus N.S."/>
            <person name="Ifeonu O.O."/>
            <person name="Silva J.C."/>
            <person name="Suarez C.E."/>
            <person name="Brayton K.A."/>
        </authorList>
    </citation>
    <scope>NUCLEOTIDE SEQUENCE [LARGE SCALE GENOMIC DNA]</scope>
</reference>
<gene>
    <name evidence="9" type="ORF">BBOV_IV009900</name>
</gene>
<accession>A7AS25</accession>
<sequence length="541" mass="60042">MEDISGGLRSMNLRGDTSDNADWYIIAHGKKTQLYQFTPRNAATQSNDECTLIWEEVDISHCCPTHGGDRICINRKGSNILEIIDLFSRKIVSTIQLPPDCVISGILFSTKDTYLVVHTAWSEANPNNLVIYRINGPDVTPVLAIPYSKSYTVKRYPIWTPCETYCTIRVNNDLFVFKDGQYSLETPLSKISLTFGDDGAVPFSANSIISISPVTKNGACYLAAFTPEQKGTSGLVRIYNLQDATKPCYENVFKYAEEGEFFWSTRGTTAVLRTFINNVKGLSSYYGGNGLFLLQPHKANHETIMEPTEGQAHEVSWSRTANDILIIKGTRPAELDMYDGNSGNKILTFGRHHRNTIRRDAFDRLVLIGGFGNLSGDIDIWDLKKRCKIAQTKSDCAVFCDFAPDGRYFVTATTCPRMRVNNCFKVFSYSGKLVSQIDFDELYHLYICSPGRTFVARDPSPTACTVAPTVKKSVYRAPGSRPDGPTAAAFLRLEAQTTVATPVARPPVSIPRGPPGADPTLLAQAARISRKKKDQANKRNN</sequence>
<organism evidence="9 10">
    <name type="scientific">Babesia bovis</name>
    <dbReference type="NCBI Taxonomy" id="5865"/>
    <lineage>
        <taxon>Eukaryota</taxon>
        <taxon>Sar</taxon>
        <taxon>Alveolata</taxon>
        <taxon>Apicomplexa</taxon>
        <taxon>Aconoidasida</taxon>
        <taxon>Piroplasmida</taxon>
        <taxon>Babesiidae</taxon>
        <taxon>Babesia</taxon>
    </lineage>
</organism>
<comment type="caution">
    <text evidence="9">The sequence shown here is derived from an EMBL/GenBank/DDBJ whole genome shotgun (WGS) entry which is preliminary data.</text>
</comment>
<dbReference type="OMA" id="IIHDISW"/>
<name>A7AS25_BABBO</name>
<keyword evidence="4" id="KW-0853">WD repeat</keyword>
<dbReference type="AlphaFoldDB" id="A7AS25"/>
<dbReference type="GO" id="GO:0043022">
    <property type="term" value="F:ribosome binding"/>
    <property type="evidence" value="ECO:0007669"/>
    <property type="project" value="TreeGrafter"/>
</dbReference>
<dbReference type="GO" id="GO:0000049">
    <property type="term" value="F:tRNA binding"/>
    <property type="evidence" value="ECO:0007669"/>
    <property type="project" value="TreeGrafter"/>
</dbReference>
<dbReference type="InterPro" id="IPR015943">
    <property type="entry name" value="WD40/YVTN_repeat-like_dom_sf"/>
</dbReference>
<evidence type="ECO:0000256" key="3">
    <source>
        <dbReference type="ARBA" id="ARBA00022540"/>
    </source>
</evidence>
<evidence type="ECO:0000259" key="8">
    <source>
        <dbReference type="Pfam" id="PF08662"/>
    </source>
</evidence>
<dbReference type="PANTHER" id="PTHR13227:SF0">
    <property type="entry name" value="EUKARYOTIC TRANSLATION INITIATION FACTOR 2A"/>
    <property type="match status" value="1"/>
</dbReference>
<dbReference type="Pfam" id="PF08662">
    <property type="entry name" value="eIF2A"/>
    <property type="match status" value="1"/>
</dbReference>
<dbReference type="GO" id="GO:0006417">
    <property type="term" value="P:regulation of translation"/>
    <property type="evidence" value="ECO:0007669"/>
    <property type="project" value="UniProtKB-KW"/>
</dbReference>
<keyword evidence="7" id="KW-0648">Protein biosynthesis</keyword>
<dbReference type="Gene3D" id="2.130.10.10">
    <property type="entry name" value="YVTN repeat-like/Quinoprotein amine dehydrogenase"/>
    <property type="match status" value="1"/>
</dbReference>
<dbReference type="GO" id="GO:0022627">
    <property type="term" value="C:cytosolic small ribosomal subunit"/>
    <property type="evidence" value="ECO:0007669"/>
    <property type="project" value="TreeGrafter"/>
</dbReference>
<evidence type="ECO:0000313" key="9">
    <source>
        <dbReference type="EMBL" id="EDO07344.1"/>
    </source>
</evidence>
<protein>
    <recommendedName>
        <fullName evidence="2">Eukaryotic translation initiation factor 2A</fullName>
    </recommendedName>
</protein>
<dbReference type="InParanoid" id="A7AS25"/>
<proteinExistence type="inferred from homology"/>
<keyword evidence="3" id="KW-0396">Initiation factor</keyword>
<dbReference type="RefSeq" id="XP_001610912.1">
    <property type="nucleotide sequence ID" value="XM_001610862.1"/>
</dbReference>
<evidence type="ECO:0000256" key="6">
    <source>
        <dbReference type="ARBA" id="ARBA00022845"/>
    </source>
</evidence>
<dbReference type="GO" id="GO:0003743">
    <property type="term" value="F:translation initiation factor activity"/>
    <property type="evidence" value="ECO:0007669"/>
    <property type="project" value="UniProtKB-KW"/>
</dbReference>
<feature type="domain" description="Translation initiation factor beta propellor-like" evidence="8">
    <location>
        <begin position="255"/>
        <end position="444"/>
    </location>
</feature>
<evidence type="ECO:0000256" key="7">
    <source>
        <dbReference type="ARBA" id="ARBA00022917"/>
    </source>
</evidence>
<dbReference type="Proteomes" id="UP000002173">
    <property type="component" value="Unassembled WGS sequence"/>
</dbReference>
<dbReference type="STRING" id="5865.A7AS25"/>
<dbReference type="InterPro" id="IPR013979">
    <property type="entry name" value="TIF_beta_prop-like"/>
</dbReference>
<evidence type="ECO:0000313" key="10">
    <source>
        <dbReference type="Proteomes" id="UP000002173"/>
    </source>
</evidence>
<evidence type="ECO:0000256" key="4">
    <source>
        <dbReference type="ARBA" id="ARBA00022574"/>
    </source>
</evidence>
<keyword evidence="5" id="KW-0677">Repeat</keyword>
<dbReference type="VEuPathDB" id="PiroplasmaDB:BBOV_IV009900"/>
<dbReference type="KEGG" id="bbo:BBOV_IV009900"/>
<keyword evidence="6" id="KW-0810">Translation regulation</keyword>
<comment type="similarity">
    <text evidence="1">Belongs to the WD repeat EIF2A family.</text>
</comment>
<dbReference type="GO" id="GO:0003729">
    <property type="term" value="F:mRNA binding"/>
    <property type="evidence" value="ECO:0007669"/>
    <property type="project" value="TreeGrafter"/>
</dbReference>
<dbReference type="EMBL" id="AAXT01000002">
    <property type="protein sequence ID" value="EDO07344.1"/>
    <property type="molecule type" value="Genomic_DNA"/>
</dbReference>